<dbReference type="EMBL" id="BGZK01002546">
    <property type="protein sequence ID" value="GBP94773.1"/>
    <property type="molecule type" value="Genomic_DNA"/>
</dbReference>
<evidence type="ECO:0000313" key="3">
    <source>
        <dbReference type="Proteomes" id="UP000299102"/>
    </source>
</evidence>
<dbReference type="Proteomes" id="UP000299102">
    <property type="component" value="Unassembled WGS sequence"/>
</dbReference>
<proteinExistence type="predicted"/>
<accession>A0A4C2A671</accession>
<gene>
    <name evidence="2" type="ORF">EVAR_88609_1</name>
</gene>
<organism evidence="2 3">
    <name type="scientific">Eumeta variegata</name>
    <name type="common">Bagworm moth</name>
    <name type="synonym">Eumeta japonica</name>
    <dbReference type="NCBI Taxonomy" id="151549"/>
    <lineage>
        <taxon>Eukaryota</taxon>
        <taxon>Metazoa</taxon>
        <taxon>Ecdysozoa</taxon>
        <taxon>Arthropoda</taxon>
        <taxon>Hexapoda</taxon>
        <taxon>Insecta</taxon>
        <taxon>Pterygota</taxon>
        <taxon>Neoptera</taxon>
        <taxon>Endopterygota</taxon>
        <taxon>Lepidoptera</taxon>
        <taxon>Glossata</taxon>
        <taxon>Ditrysia</taxon>
        <taxon>Tineoidea</taxon>
        <taxon>Psychidae</taxon>
        <taxon>Oiketicinae</taxon>
        <taxon>Eumeta</taxon>
    </lineage>
</organism>
<feature type="region of interest" description="Disordered" evidence="1">
    <location>
        <begin position="49"/>
        <end position="74"/>
    </location>
</feature>
<reference evidence="2 3" key="1">
    <citation type="journal article" date="2019" name="Commun. Biol.">
        <title>The bagworm genome reveals a unique fibroin gene that provides high tensile strength.</title>
        <authorList>
            <person name="Kono N."/>
            <person name="Nakamura H."/>
            <person name="Ohtoshi R."/>
            <person name="Tomita M."/>
            <person name="Numata K."/>
            <person name="Arakawa K."/>
        </authorList>
    </citation>
    <scope>NUCLEOTIDE SEQUENCE [LARGE SCALE GENOMIC DNA]</scope>
</reference>
<sequence length="188" mass="21448">MLTKNRSSTRSEPYLEHNRRYGFLKYIMHIGALRSPIAVHLSPPSYKHNLKEPKRVATESADGARADRRLRRRGPRGVPLTYGLVMYRNASITHEYSIQNIHTCAHRDTTGGHIGVSQSYKYFTENIKPEYYTRNYFSFRKRKAAGRLIGALGMLLNSSIEIKSERSSLRAGNNLESDPVAPARFAYS</sequence>
<dbReference type="AlphaFoldDB" id="A0A4C2A671"/>
<evidence type="ECO:0000256" key="1">
    <source>
        <dbReference type="SAM" id="MobiDB-lite"/>
    </source>
</evidence>
<name>A0A4C2A671_EUMVA</name>
<protein>
    <submittedName>
        <fullName evidence="2">Uncharacterized protein</fullName>
    </submittedName>
</protein>
<evidence type="ECO:0000313" key="2">
    <source>
        <dbReference type="EMBL" id="GBP94773.1"/>
    </source>
</evidence>
<keyword evidence="3" id="KW-1185">Reference proteome</keyword>
<feature type="compositionally biased region" description="Basic and acidic residues" evidence="1">
    <location>
        <begin position="49"/>
        <end position="67"/>
    </location>
</feature>
<comment type="caution">
    <text evidence="2">The sequence shown here is derived from an EMBL/GenBank/DDBJ whole genome shotgun (WGS) entry which is preliminary data.</text>
</comment>